<keyword evidence="2" id="KW-1185">Reference proteome</keyword>
<dbReference type="Proteomes" id="UP000814140">
    <property type="component" value="Unassembled WGS sequence"/>
</dbReference>
<evidence type="ECO:0000313" key="1">
    <source>
        <dbReference type="EMBL" id="KAI0065898.1"/>
    </source>
</evidence>
<gene>
    <name evidence="1" type="ORF">BV25DRAFT_1821602</name>
</gene>
<name>A0ACB8TBE6_9AGAM</name>
<accession>A0ACB8TBE6</accession>
<reference evidence="1" key="1">
    <citation type="submission" date="2021-03" db="EMBL/GenBank/DDBJ databases">
        <authorList>
            <consortium name="DOE Joint Genome Institute"/>
            <person name="Ahrendt S."/>
            <person name="Looney B.P."/>
            <person name="Miyauchi S."/>
            <person name="Morin E."/>
            <person name="Drula E."/>
            <person name="Courty P.E."/>
            <person name="Chicoki N."/>
            <person name="Fauchery L."/>
            <person name="Kohler A."/>
            <person name="Kuo A."/>
            <person name="Labutti K."/>
            <person name="Pangilinan J."/>
            <person name="Lipzen A."/>
            <person name="Riley R."/>
            <person name="Andreopoulos W."/>
            <person name="He G."/>
            <person name="Johnson J."/>
            <person name="Barry K.W."/>
            <person name="Grigoriev I.V."/>
            <person name="Nagy L."/>
            <person name="Hibbett D."/>
            <person name="Henrissat B."/>
            <person name="Matheny P.B."/>
            <person name="Labbe J."/>
            <person name="Martin F."/>
        </authorList>
    </citation>
    <scope>NUCLEOTIDE SEQUENCE</scope>
    <source>
        <strain evidence="1">HHB10654</strain>
    </source>
</reference>
<organism evidence="1 2">
    <name type="scientific">Artomyces pyxidatus</name>
    <dbReference type="NCBI Taxonomy" id="48021"/>
    <lineage>
        <taxon>Eukaryota</taxon>
        <taxon>Fungi</taxon>
        <taxon>Dikarya</taxon>
        <taxon>Basidiomycota</taxon>
        <taxon>Agaricomycotina</taxon>
        <taxon>Agaricomycetes</taxon>
        <taxon>Russulales</taxon>
        <taxon>Auriscalpiaceae</taxon>
        <taxon>Artomyces</taxon>
    </lineage>
</organism>
<dbReference type="EMBL" id="MU277194">
    <property type="protein sequence ID" value="KAI0065898.1"/>
    <property type="molecule type" value="Genomic_DNA"/>
</dbReference>
<sequence>MASPSPSTVSTVSAAGSSSTPTSTSTITPATYAASTSTPTAHVRPYPLSASQPHPASSIAHNSTPPDMGGFGGAGFGGTDSLDGTAGGKSRIPVTPAVLRAIFASSRSPGEERGLSRVAFFRFSGFLLSCLAISLLANQGRIRSGAALLGVGV</sequence>
<reference evidence="1" key="2">
    <citation type="journal article" date="2022" name="New Phytol.">
        <title>Evolutionary transition to the ectomycorrhizal habit in the genomes of a hyperdiverse lineage of mushroom-forming fungi.</title>
        <authorList>
            <person name="Looney B."/>
            <person name="Miyauchi S."/>
            <person name="Morin E."/>
            <person name="Drula E."/>
            <person name="Courty P.E."/>
            <person name="Kohler A."/>
            <person name="Kuo A."/>
            <person name="LaButti K."/>
            <person name="Pangilinan J."/>
            <person name="Lipzen A."/>
            <person name="Riley R."/>
            <person name="Andreopoulos W."/>
            <person name="He G."/>
            <person name="Johnson J."/>
            <person name="Nolan M."/>
            <person name="Tritt A."/>
            <person name="Barry K.W."/>
            <person name="Grigoriev I.V."/>
            <person name="Nagy L.G."/>
            <person name="Hibbett D."/>
            <person name="Henrissat B."/>
            <person name="Matheny P.B."/>
            <person name="Labbe J."/>
            <person name="Martin F.M."/>
        </authorList>
    </citation>
    <scope>NUCLEOTIDE SEQUENCE</scope>
    <source>
        <strain evidence="1">HHB10654</strain>
    </source>
</reference>
<protein>
    <submittedName>
        <fullName evidence="1">Uncharacterized protein</fullName>
    </submittedName>
</protein>
<evidence type="ECO:0000313" key="2">
    <source>
        <dbReference type="Proteomes" id="UP000814140"/>
    </source>
</evidence>
<comment type="caution">
    <text evidence="1">The sequence shown here is derived from an EMBL/GenBank/DDBJ whole genome shotgun (WGS) entry which is preliminary data.</text>
</comment>
<proteinExistence type="predicted"/>